<dbReference type="STRING" id="1122125.GCA_000423185_01486"/>
<dbReference type="InterPro" id="IPR036388">
    <property type="entry name" value="WH-like_DNA-bd_sf"/>
</dbReference>
<name>A0A211ZIZ8_9PROT</name>
<dbReference type="CDD" id="cd00090">
    <property type="entry name" value="HTH_ARSR"/>
    <property type="match status" value="1"/>
</dbReference>
<dbReference type="SUPFAM" id="SSF46785">
    <property type="entry name" value="Winged helix' DNA-binding domain"/>
    <property type="match status" value="1"/>
</dbReference>
<proteinExistence type="predicted"/>
<dbReference type="GO" id="GO:0043565">
    <property type="term" value="F:sequence-specific DNA binding"/>
    <property type="evidence" value="ECO:0007669"/>
    <property type="project" value="InterPro"/>
</dbReference>
<reference evidence="6" key="1">
    <citation type="submission" date="2017-05" db="EMBL/GenBank/DDBJ databases">
        <authorList>
            <person name="Macchi M."/>
            <person name="Festa S."/>
            <person name="Coppotelli B.M."/>
            <person name="Morelli I.S."/>
        </authorList>
    </citation>
    <scope>NUCLEOTIDE SEQUENCE [LARGE SCALE GENOMIC DNA]</scope>
    <source>
        <strain evidence="6">I</strain>
    </source>
</reference>
<dbReference type="RefSeq" id="WP_088153048.1">
    <property type="nucleotide sequence ID" value="NZ_NHON01000044.1"/>
</dbReference>
<dbReference type="InterPro" id="IPR036390">
    <property type="entry name" value="WH_DNA-bd_sf"/>
</dbReference>
<accession>A0A211ZIZ8</accession>
<dbReference type="GO" id="GO:0006355">
    <property type="term" value="P:regulation of DNA-templated transcription"/>
    <property type="evidence" value="ECO:0007669"/>
    <property type="project" value="UniProtKB-ARBA"/>
</dbReference>
<dbReference type="SMART" id="SM00344">
    <property type="entry name" value="HTH_ASNC"/>
    <property type="match status" value="1"/>
</dbReference>
<dbReference type="InterPro" id="IPR011991">
    <property type="entry name" value="ArsR-like_HTH"/>
</dbReference>
<dbReference type="GO" id="GO:0005829">
    <property type="term" value="C:cytosol"/>
    <property type="evidence" value="ECO:0007669"/>
    <property type="project" value="TreeGrafter"/>
</dbReference>
<evidence type="ECO:0000256" key="3">
    <source>
        <dbReference type="ARBA" id="ARBA00023163"/>
    </source>
</evidence>
<keyword evidence="2" id="KW-0238">DNA-binding</keyword>
<dbReference type="Pfam" id="PF13412">
    <property type="entry name" value="HTH_24"/>
    <property type="match status" value="1"/>
</dbReference>
<dbReference type="Proteomes" id="UP000196655">
    <property type="component" value="Unassembled WGS sequence"/>
</dbReference>
<dbReference type="AlphaFoldDB" id="A0A211ZIZ8"/>
<dbReference type="GO" id="GO:0043200">
    <property type="term" value="P:response to amino acid"/>
    <property type="evidence" value="ECO:0007669"/>
    <property type="project" value="TreeGrafter"/>
</dbReference>
<dbReference type="Gene3D" id="3.30.70.920">
    <property type="match status" value="1"/>
</dbReference>
<evidence type="ECO:0000256" key="1">
    <source>
        <dbReference type="ARBA" id="ARBA00023015"/>
    </source>
</evidence>
<dbReference type="PROSITE" id="PS00519">
    <property type="entry name" value="HTH_ASNC_1"/>
    <property type="match status" value="1"/>
</dbReference>
<dbReference type="PROSITE" id="PS50956">
    <property type="entry name" value="HTH_ASNC_2"/>
    <property type="match status" value="1"/>
</dbReference>
<keyword evidence="6" id="KW-1185">Reference proteome</keyword>
<dbReference type="InterPro" id="IPR019885">
    <property type="entry name" value="Tscrpt_reg_HTH_AsnC-type_CS"/>
</dbReference>
<dbReference type="Gene3D" id="1.10.10.10">
    <property type="entry name" value="Winged helix-like DNA-binding domain superfamily/Winged helix DNA-binding domain"/>
    <property type="match status" value="1"/>
</dbReference>
<organism evidence="5 6">
    <name type="scientific">Inquilinus limosus</name>
    <dbReference type="NCBI Taxonomy" id="171674"/>
    <lineage>
        <taxon>Bacteria</taxon>
        <taxon>Pseudomonadati</taxon>
        <taxon>Pseudomonadota</taxon>
        <taxon>Alphaproteobacteria</taxon>
        <taxon>Rhodospirillales</taxon>
        <taxon>Rhodospirillaceae</taxon>
        <taxon>Inquilinus</taxon>
    </lineage>
</organism>
<evidence type="ECO:0000256" key="2">
    <source>
        <dbReference type="ARBA" id="ARBA00023125"/>
    </source>
</evidence>
<dbReference type="PANTHER" id="PTHR30154">
    <property type="entry name" value="LEUCINE-RESPONSIVE REGULATORY PROTEIN"/>
    <property type="match status" value="1"/>
</dbReference>
<dbReference type="PANTHER" id="PTHR30154:SF53">
    <property type="entry name" value="HTH-TYPE TRANSCRIPTIONAL REGULATOR LRPC"/>
    <property type="match status" value="1"/>
</dbReference>
<dbReference type="InterPro" id="IPR019887">
    <property type="entry name" value="Tscrpt_reg_AsnC/Lrp_C"/>
</dbReference>
<sequence>MTFQLSPLLADDRNLALIRLLQAEPRLGTAELARRIGMSAPAVRERLLRLEEAGVIRGWRLELEPKALGYPLTVFVRIRPMPGQVPKIAELARAMPQVAECHRITGEDCFILKVHVEAIETLDRLLDRFLAHGQTTTSIVQSTPVPPRDPPLPG</sequence>
<comment type="caution">
    <text evidence="5">The sequence shown here is derived from an EMBL/GenBank/DDBJ whole genome shotgun (WGS) entry which is preliminary data.</text>
</comment>
<dbReference type="InterPro" id="IPR000485">
    <property type="entry name" value="AsnC-type_HTH_dom"/>
</dbReference>
<keyword evidence="3" id="KW-0804">Transcription</keyword>
<gene>
    <name evidence="5" type="ORF">BWR60_21415</name>
</gene>
<dbReference type="SUPFAM" id="SSF54909">
    <property type="entry name" value="Dimeric alpha+beta barrel"/>
    <property type="match status" value="1"/>
</dbReference>
<dbReference type="EMBL" id="NHON01000044">
    <property type="protein sequence ID" value="OWJ65047.1"/>
    <property type="molecule type" value="Genomic_DNA"/>
</dbReference>
<dbReference type="InterPro" id="IPR019888">
    <property type="entry name" value="Tscrpt_reg_AsnC-like"/>
</dbReference>
<feature type="domain" description="HTH asnC-type" evidence="4">
    <location>
        <begin position="10"/>
        <end position="71"/>
    </location>
</feature>
<dbReference type="Pfam" id="PF01037">
    <property type="entry name" value="AsnC_trans_reg"/>
    <property type="match status" value="1"/>
</dbReference>
<evidence type="ECO:0000313" key="6">
    <source>
        <dbReference type="Proteomes" id="UP000196655"/>
    </source>
</evidence>
<dbReference type="PRINTS" id="PR00033">
    <property type="entry name" value="HTHASNC"/>
</dbReference>
<evidence type="ECO:0000259" key="4">
    <source>
        <dbReference type="PROSITE" id="PS50956"/>
    </source>
</evidence>
<dbReference type="OrthoDB" id="9809462at2"/>
<evidence type="ECO:0000313" key="5">
    <source>
        <dbReference type="EMBL" id="OWJ65047.1"/>
    </source>
</evidence>
<dbReference type="InterPro" id="IPR011008">
    <property type="entry name" value="Dimeric_a/b-barrel"/>
</dbReference>
<protein>
    <submittedName>
        <fullName evidence="5">AsnC family transcriptional regulator</fullName>
    </submittedName>
</protein>
<keyword evidence="1" id="KW-0805">Transcription regulation</keyword>